<proteinExistence type="predicted"/>
<evidence type="ECO:0000256" key="1">
    <source>
        <dbReference type="SAM" id="SignalP"/>
    </source>
</evidence>
<dbReference type="Proteomes" id="UP000818323">
    <property type="component" value="Unassembled WGS sequence"/>
</dbReference>
<feature type="chain" id="PRO_5046403133" evidence="1">
    <location>
        <begin position="21"/>
        <end position="196"/>
    </location>
</feature>
<sequence>MIRSTSGLWLSLVTSTVVLASGAPAAAATPDPRPGNCPLEKAVYLAEGRLKDTSVAPDELRFDFKGEPAGQPPPEGWPRNVLIKSAQMGVTLKFGFWLQNNTGTEFASAELPPAQFSPQMKAAYKARQTKSEPFKASSPIFSTDEDFQVRQIPHNGVKTPVIVMFPDFLSFSHSSYNGLVSAGLAWGVFKFARCES</sequence>
<feature type="signal peptide" evidence="1">
    <location>
        <begin position="1"/>
        <end position="20"/>
    </location>
</feature>
<keyword evidence="3" id="KW-1185">Reference proteome</keyword>
<organism evidence="2 3">
    <name type="scientific">Microvirga arsenatis</name>
    <dbReference type="NCBI Taxonomy" id="2692265"/>
    <lineage>
        <taxon>Bacteria</taxon>
        <taxon>Pseudomonadati</taxon>
        <taxon>Pseudomonadota</taxon>
        <taxon>Alphaproteobacteria</taxon>
        <taxon>Hyphomicrobiales</taxon>
        <taxon>Methylobacteriaceae</taxon>
        <taxon>Microvirga</taxon>
    </lineage>
</organism>
<gene>
    <name evidence="2" type="ORF">GR303_22845</name>
</gene>
<keyword evidence="1" id="KW-0732">Signal</keyword>
<protein>
    <submittedName>
        <fullName evidence="2">Uncharacterized protein</fullName>
    </submittedName>
</protein>
<comment type="caution">
    <text evidence="2">The sequence shown here is derived from an EMBL/GenBank/DDBJ whole genome shotgun (WGS) entry which is preliminary data.</text>
</comment>
<dbReference type="RefSeq" id="WP_161726540.1">
    <property type="nucleotide sequence ID" value="NZ_JAAAXI010000038.1"/>
</dbReference>
<evidence type="ECO:0000313" key="3">
    <source>
        <dbReference type="Proteomes" id="UP000818323"/>
    </source>
</evidence>
<evidence type="ECO:0000313" key="2">
    <source>
        <dbReference type="EMBL" id="NBJ27165.1"/>
    </source>
</evidence>
<dbReference type="EMBL" id="JAAAXJ010000029">
    <property type="protein sequence ID" value="NBJ27165.1"/>
    <property type="molecule type" value="Genomic_DNA"/>
</dbReference>
<name>A0ABW9Z3R0_9HYPH</name>
<accession>A0ABW9Z3R0</accession>
<reference evidence="2 3" key="1">
    <citation type="submission" date="2020-01" db="EMBL/GenBank/DDBJ databases">
        <title>Microvirga sp. nov., an arsenate reduction bacterium isolated from Tibet hotspring sediments.</title>
        <authorList>
            <person name="Yuan C.-G."/>
        </authorList>
    </citation>
    <scope>NUCLEOTIDE SEQUENCE [LARGE SCALE GENOMIC DNA]</scope>
    <source>
        <strain evidence="2 3">SYSU G3D203</strain>
    </source>
</reference>